<sequence length="184" mass="21732">MGTQTDIKRGEIEKMEQSIFKYQEQITQEQNKVQQKETELASLEKEIKELTDKQKKDERTIQELQSKLPNEVEKKLASYFNLSVPELLKKDDELLMALITQLKRDQITQQELQEELTKLQTTKTEEENKAAKLEKEIIVEKLLPEAFANWLEYMRKEEKRVGILFPAMVKFAFSPHMSEYVDYG</sequence>
<evidence type="ECO:0000313" key="2">
    <source>
        <dbReference type="Proteomes" id="UP000789920"/>
    </source>
</evidence>
<dbReference type="EMBL" id="CAJVQC010011779">
    <property type="protein sequence ID" value="CAG8631118.1"/>
    <property type="molecule type" value="Genomic_DNA"/>
</dbReference>
<accession>A0ACA9N317</accession>
<organism evidence="1 2">
    <name type="scientific">Racocetra persica</name>
    <dbReference type="NCBI Taxonomy" id="160502"/>
    <lineage>
        <taxon>Eukaryota</taxon>
        <taxon>Fungi</taxon>
        <taxon>Fungi incertae sedis</taxon>
        <taxon>Mucoromycota</taxon>
        <taxon>Glomeromycotina</taxon>
        <taxon>Glomeromycetes</taxon>
        <taxon>Diversisporales</taxon>
        <taxon>Gigasporaceae</taxon>
        <taxon>Racocetra</taxon>
    </lineage>
</organism>
<reference evidence="1" key="1">
    <citation type="submission" date="2021-06" db="EMBL/GenBank/DDBJ databases">
        <authorList>
            <person name="Kallberg Y."/>
            <person name="Tangrot J."/>
            <person name="Rosling A."/>
        </authorList>
    </citation>
    <scope>NUCLEOTIDE SEQUENCE</scope>
    <source>
        <strain evidence="1">MA461A</strain>
    </source>
</reference>
<proteinExistence type="predicted"/>
<dbReference type="Proteomes" id="UP000789920">
    <property type="component" value="Unassembled WGS sequence"/>
</dbReference>
<feature type="non-terminal residue" evidence="1">
    <location>
        <position position="184"/>
    </location>
</feature>
<gene>
    <name evidence="1" type="ORF">RPERSI_LOCUS7112</name>
</gene>
<protein>
    <submittedName>
        <fullName evidence="1">5287_t:CDS:1</fullName>
    </submittedName>
</protein>
<name>A0ACA9N317_9GLOM</name>
<keyword evidence="2" id="KW-1185">Reference proteome</keyword>
<comment type="caution">
    <text evidence="1">The sequence shown here is derived from an EMBL/GenBank/DDBJ whole genome shotgun (WGS) entry which is preliminary data.</text>
</comment>
<evidence type="ECO:0000313" key="1">
    <source>
        <dbReference type="EMBL" id="CAG8631118.1"/>
    </source>
</evidence>